<proteinExistence type="predicted"/>
<dbReference type="AlphaFoldDB" id="A0A1F7TL53"/>
<protein>
    <submittedName>
        <fullName evidence="1">Uncharacterized protein</fullName>
    </submittedName>
</protein>
<reference evidence="1 2" key="1">
    <citation type="journal article" date="2016" name="Nat. Commun.">
        <title>Thousands of microbial genomes shed light on interconnected biogeochemical processes in an aquifer system.</title>
        <authorList>
            <person name="Anantharaman K."/>
            <person name="Brown C.T."/>
            <person name="Hug L.A."/>
            <person name="Sharon I."/>
            <person name="Castelle C.J."/>
            <person name="Probst A.J."/>
            <person name="Thomas B.C."/>
            <person name="Singh A."/>
            <person name="Wilkins M.J."/>
            <person name="Karaoz U."/>
            <person name="Brodie E.L."/>
            <person name="Williams K.H."/>
            <person name="Hubbard S.S."/>
            <person name="Banfield J.F."/>
        </authorList>
    </citation>
    <scope>NUCLEOTIDE SEQUENCE [LARGE SCALE GENOMIC DNA]</scope>
</reference>
<organism evidence="1 2">
    <name type="scientific">Candidatus Uhrbacteria bacterium RIFCSPHIGHO2_01_FULL_63_20</name>
    <dbReference type="NCBI Taxonomy" id="1802385"/>
    <lineage>
        <taxon>Bacteria</taxon>
        <taxon>Candidatus Uhriibacteriota</taxon>
    </lineage>
</organism>
<sequence>MQKPFGNVLQLSTGKAVSVIRKERARILDVVAAKLLVERGKHSGLVAQYGLECVLEIDHGFLDTRLEDSLCVVLTNGRRAQDKRLPADWASGNPELRTRQRSRQYVDEDGQRYLAILTKWFKGLPRPMIALELYSDRKRLFRKPWEDLRIAAQGQGDR</sequence>
<name>A0A1F7TL53_9BACT</name>
<evidence type="ECO:0000313" key="2">
    <source>
        <dbReference type="Proteomes" id="UP000177885"/>
    </source>
</evidence>
<gene>
    <name evidence="1" type="ORF">A2856_03015</name>
</gene>
<dbReference type="EMBL" id="MGDT01000006">
    <property type="protein sequence ID" value="OGL66710.1"/>
    <property type="molecule type" value="Genomic_DNA"/>
</dbReference>
<dbReference type="STRING" id="1802385.A2856_03015"/>
<evidence type="ECO:0000313" key="1">
    <source>
        <dbReference type="EMBL" id="OGL66710.1"/>
    </source>
</evidence>
<accession>A0A1F7TL53</accession>
<comment type="caution">
    <text evidence="1">The sequence shown here is derived from an EMBL/GenBank/DDBJ whole genome shotgun (WGS) entry which is preliminary data.</text>
</comment>
<dbReference type="Proteomes" id="UP000177885">
    <property type="component" value="Unassembled WGS sequence"/>
</dbReference>